<dbReference type="Proteomes" id="UP000283269">
    <property type="component" value="Unassembled WGS sequence"/>
</dbReference>
<protein>
    <recommendedName>
        <fullName evidence="3">F-box domain-containing protein</fullName>
    </recommendedName>
</protein>
<feature type="region of interest" description="Disordered" evidence="1">
    <location>
        <begin position="330"/>
        <end position="355"/>
    </location>
</feature>
<dbReference type="STRING" id="93625.A0A409XK88"/>
<dbReference type="Gene3D" id="1.20.1280.50">
    <property type="match status" value="1"/>
</dbReference>
<feature type="region of interest" description="Disordered" evidence="1">
    <location>
        <begin position="552"/>
        <end position="669"/>
    </location>
</feature>
<dbReference type="AlphaFoldDB" id="A0A409XK88"/>
<feature type="compositionally biased region" description="Low complexity" evidence="1">
    <location>
        <begin position="116"/>
        <end position="128"/>
    </location>
</feature>
<evidence type="ECO:0000256" key="1">
    <source>
        <dbReference type="SAM" id="MobiDB-lite"/>
    </source>
</evidence>
<feature type="compositionally biased region" description="Basic residues" evidence="1">
    <location>
        <begin position="644"/>
        <end position="653"/>
    </location>
</feature>
<comment type="caution">
    <text evidence="4">The sequence shown here is derived from an EMBL/GenBank/DDBJ whole genome shotgun (WGS) entry which is preliminary data.</text>
</comment>
<proteinExistence type="predicted"/>
<feature type="signal peptide" evidence="2">
    <location>
        <begin position="1"/>
        <end position="23"/>
    </location>
</feature>
<feature type="compositionally biased region" description="Polar residues" evidence="1">
    <location>
        <begin position="621"/>
        <end position="630"/>
    </location>
</feature>
<dbReference type="EMBL" id="NHYD01001450">
    <property type="protein sequence ID" value="PPQ91158.1"/>
    <property type="molecule type" value="Genomic_DNA"/>
</dbReference>
<accession>A0A409XK88</accession>
<feature type="compositionally biased region" description="Acidic residues" evidence="1">
    <location>
        <begin position="333"/>
        <end position="347"/>
    </location>
</feature>
<feature type="compositionally biased region" description="Polar residues" evidence="1">
    <location>
        <begin position="568"/>
        <end position="587"/>
    </location>
</feature>
<feature type="domain" description="F-box" evidence="3">
    <location>
        <begin position="1"/>
        <end position="48"/>
    </location>
</feature>
<dbReference type="InterPro" id="IPR001810">
    <property type="entry name" value="F-box_dom"/>
</dbReference>
<organism evidence="4 5">
    <name type="scientific">Psilocybe cyanescens</name>
    <dbReference type="NCBI Taxonomy" id="93625"/>
    <lineage>
        <taxon>Eukaryota</taxon>
        <taxon>Fungi</taxon>
        <taxon>Dikarya</taxon>
        <taxon>Basidiomycota</taxon>
        <taxon>Agaricomycotina</taxon>
        <taxon>Agaricomycetes</taxon>
        <taxon>Agaricomycetidae</taxon>
        <taxon>Agaricales</taxon>
        <taxon>Agaricineae</taxon>
        <taxon>Strophariaceae</taxon>
        <taxon>Psilocybe</taxon>
    </lineage>
</organism>
<feature type="compositionally biased region" description="Low complexity" evidence="1">
    <location>
        <begin position="817"/>
        <end position="830"/>
    </location>
</feature>
<evidence type="ECO:0000313" key="4">
    <source>
        <dbReference type="EMBL" id="PPQ91158.1"/>
    </source>
</evidence>
<feature type="region of interest" description="Disordered" evidence="1">
    <location>
        <begin position="795"/>
        <end position="873"/>
    </location>
</feature>
<feature type="chain" id="PRO_5019127481" description="F-box domain-containing protein" evidence="2">
    <location>
        <begin position="24"/>
        <end position="939"/>
    </location>
</feature>
<feature type="compositionally biased region" description="Low complexity" evidence="1">
    <location>
        <begin position="249"/>
        <end position="269"/>
    </location>
</feature>
<keyword evidence="2" id="KW-0732">Signal</keyword>
<name>A0A409XK88_PSICY</name>
<gene>
    <name evidence="4" type="ORF">CVT25_003036</name>
</gene>
<feature type="compositionally biased region" description="Low complexity" evidence="1">
    <location>
        <begin position="604"/>
        <end position="617"/>
    </location>
</feature>
<dbReference type="CDD" id="cd09917">
    <property type="entry name" value="F-box_SF"/>
    <property type="match status" value="1"/>
</dbReference>
<dbReference type="OrthoDB" id="550575at2759"/>
<feature type="compositionally biased region" description="Basic and acidic residues" evidence="1">
    <location>
        <begin position="864"/>
        <end position="873"/>
    </location>
</feature>
<evidence type="ECO:0000256" key="2">
    <source>
        <dbReference type="SAM" id="SignalP"/>
    </source>
</evidence>
<feature type="region of interest" description="Disordered" evidence="1">
    <location>
        <begin position="249"/>
        <end position="273"/>
    </location>
</feature>
<feature type="region of interest" description="Disordered" evidence="1">
    <location>
        <begin position="109"/>
        <end position="134"/>
    </location>
</feature>
<reference evidence="4 5" key="1">
    <citation type="journal article" date="2018" name="Evol. Lett.">
        <title>Horizontal gene cluster transfer increased hallucinogenic mushroom diversity.</title>
        <authorList>
            <person name="Reynolds H.T."/>
            <person name="Vijayakumar V."/>
            <person name="Gluck-Thaler E."/>
            <person name="Korotkin H.B."/>
            <person name="Matheny P.B."/>
            <person name="Slot J.C."/>
        </authorList>
    </citation>
    <scope>NUCLEOTIDE SEQUENCE [LARGE SCALE GENOMIC DNA]</scope>
    <source>
        <strain evidence="4 5">2631</strain>
    </source>
</reference>
<dbReference type="InterPro" id="IPR036047">
    <property type="entry name" value="F-box-like_dom_sf"/>
</dbReference>
<dbReference type="SUPFAM" id="SSF81383">
    <property type="entry name" value="F-box domain"/>
    <property type="match status" value="1"/>
</dbReference>
<dbReference type="InParanoid" id="A0A409XK88"/>
<sequence length="939" mass="104717">MFQTPLPTELALLILSYLPLSSIRSLILSNNRWANFIEQNKSTIYRNAAFVEGYVDPRDRAVSVDELIANPEGRREKKSTYSPNAMRGVHGWRKFCKRRKLIERSWAGRDQSQIVPSPRSSPSASGSGCDNVDVPEPAHYRRVHRIKADENAGITIATTQLGGLVVRDIGSDAVLWELPMWYVRQYAHLEYGQGYMVFDRDDGNKEVWRRTAEIDSGTAASEAVEAISAPDDRQKHVVNYINHLTSNSPSFPPGASASSSSSPSSSASAHHNPNFKARFTPHAILHMPEITRAYRYVFPTLLVASLERAYLWDVRTGALKQIISGIQVIRTPEDEEGTAGSEDDDHSEDERDQPAQDQLMAEDIDLLDVLPPINFHDSAGQSHSDDDDFSSSDDEDEAVQLPRFLGLVRYIDLSARHVFFAGRYLLRIFSRETGRCVMDIPSTRWRYGKWRWEIASRESMSRGGESAAPEGVDLDSYEKARREGREVVRMPVRFSLEEYPRAGGRVVIDQFIAECSMGMCLVHVSNDGKHLVGLLSGSRLVIIHNFESFLGPGPAVEPPPPSSKGKETSASTSRRHQQPTTLTTDTDVSGPPLSPISNPDPVFSMPGSYPSTSTSTPFAGPSNSNGAPSHNHSHNDTRASARFRQARRQRRLKNREARQTRRRAKDAKDEEIFEHTIDVQLGAPAASSGIYLAYENGRIGVVTSNAIYIVIPPIPSPPSSSLTSSTTSTGPGAVRRNRTIDVPKLEVMRLPFFSNPSWLSEVSCLMMSDTGLFVNWNPLWPRMPGDEVELAERVWEDDEDADGRVWEGDGEGEGDGDASASAGVGVAAGEGDNEGLGSGTEDDGDSGAVEVEMEGLQPLRRRRDRESERHYENDRHEQMMRKWEREYEEDLVDYERFEGERYHLFPNGDMFVTPRPRDVVESDVSTIYRVDFVPSSDID</sequence>
<evidence type="ECO:0000259" key="3">
    <source>
        <dbReference type="PROSITE" id="PS50181"/>
    </source>
</evidence>
<keyword evidence="5" id="KW-1185">Reference proteome</keyword>
<evidence type="ECO:0000313" key="5">
    <source>
        <dbReference type="Proteomes" id="UP000283269"/>
    </source>
</evidence>
<dbReference type="PROSITE" id="PS50181">
    <property type="entry name" value="FBOX"/>
    <property type="match status" value="1"/>
</dbReference>